<protein>
    <recommendedName>
        <fullName evidence="4">Polycomb protein VEFS-Box domain-containing protein</fullName>
    </recommendedName>
</protein>
<sequence>MGLTLSSLAGSRGAKLRDDPMDMEDDEDEDPRPTKRRRITQLESKGITDQDSSDSSQRQSPDQLMRDNTQRRRSKPELVQPSDFYGSAKRRILAPTLPRKSPPAAEVSRFRINDILPKNPVKFAEAFRVDVVDINPSVDVENENPNLVAQHQKSISISCRVGAAIFYAQHDETDFTELCRKVNPCTLRVTVDDYGEISREFVKLAPFDFLPHEYCVTRKVRKPNGQWGGYEQTFSFADKYRLSVFIESTKSSRDWPPLYVPADSGKVSQSVDQGQWTIDDFHLYCKVDLRANRERQHKVPLQLCHKNCHRNIKQAVPYTLNLQVRWTVPDHLTSLVLEEPKNESPRTIKPPTPVPILDEPARDHDTPVPRRQEEVSIEESPANSRAQRHRTDVQTYNLKTLSTLAQGKSPRKRKPREPRSEQGKNDGLTVTYSFGKADAAESNIKQQTTVSGLGCPFCNGPNSTVEELRLHLHTEHCAFKFNLRRSPPRVQFFIQLAKSRSGPMQDIERSRIFQLGKPNSLFDLDKYLSGDDHWTRARHGPQHHHFPDHLLERAHDSSLSSSPRGSRYSSPNTSNSTDDPMDFVRPHAGY</sequence>
<keyword evidence="3" id="KW-1185">Reference proteome</keyword>
<proteinExistence type="predicted"/>
<gene>
    <name evidence="2" type="ORF">PAC_03544</name>
</gene>
<feature type="region of interest" description="Disordered" evidence="1">
    <location>
        <begin position="1"/>
        <end position="85"/>
    </location>
</feature>
<feature type="compositionally biased region" description="Low complexity" evidence="1">
    <location>
        <begin position="557"/>
        <end position="571"/>
    </location>
</feature>
<dbReference type="AlphaFoldDB" id="A0A1L7WLM0"/>
<feature type="compositionally biased region" description="Acidic residues" evidence="1">
    <location>
        <begin position="21"/>
        <end position="30"/>
    </location>
</feature>
<evidence type="ECO:0000256" key="1">
    <source>
        <dbReference type="SAM" id="MobiDB-lite"/>
    </source>
</evidence>
<feature type="compositionally biased region" description="Low complexity" evidence="1">
    <location>
        <begin position="49"/>
        <end position="63"/>
    </location>
</feature>
<evidence type="ECO:0008006" key="4">
    <source>
        <dbReference type="Google" id="ProtNLM"/>
    </source>
</evidence>
<evidence type="ECO:0000313" key="3">
    <source>
        <dbReference type="Proteomes" id="UP000184330"/>
    </source>
</evidence>
<dbReference type="Proteomes" id="UP000184330">
    <property type="component" value="Unassembled WGS sequence"/>
</dbReference>
<feature type="compositionally biased region" description="Basic and acidic residues" evidence="1">
    <location>
        <begin position="359"/>
        <end position="374"/>
    </location>
</feature>
<feature type="compositionally biased region" description="Polar residues" evidence="1">
    <location>
        <begin position="393"/>
        <end position="406"/>
    </location>
</feature>
<dbReference type="EMBL" id="FJOG01000004">
    <property type="protein sequence ID" value="CZR53664.1"/>
    <property type="molecule type" value="Genomic_DNA"/>
</dbReference>
<name>A0A1L7WLM0_9HELO</name>
<dbReference type="OrthoDB" id="166746at2759"/>
<feature type="region of interest" description="Disordered" evidence="1">
    <location>
        <begin position="555"/>
        <end position="590"/>
    </location>
</feature>
<feature type="region of interest" description="Disordered" evidence="1">
    <location>
        <begin position="337"/>
        <end position="429"/>
    </location>
</feature>
<accession>A0A1L7WLM0</accession>
<organism evidence="2 3">
    <name type="scientific">Phialocephala subalpina</name>
    <dbReference type="NCBI Taxonomy" id="576137"/>
    <lineage>
        <taxon>Eukaryota</taxon>
        <taxon>Fungi</taxon>
        <taxon>Dikarya</taxon>
        <taxon>Ascomycota</taxon>
        <taxon>Pezizomycotina</taxon>
        <taxon>Leotiomycetes</taxon>
        <taxon>Helotiales</taxon>
        <taxon>Mollisiaceae</taxon>
        <taxon>Phialocephala</taxon>
        <taxon>Phialocephala fortinii species complex</taxon>
    </lineage>
</organism>
<evidence type="ECO:0000313" key="2">
    <source>
        <dbReference type="EMBL" id="CZR53664.1"/>
    </source>
</evidence>
<reference evidence="2 3" key="1">
    <citation type="submission" date="2016-03" db="EMBL/GenBank/DDBJ databases">
        <authorList>
            <person name="Ploux O."/>
        </authorList>
    </citation>
    <scope>NUCLEOTIDE SEQUENCE [LARGE SCALE GENOMIC DNA]</scope>
    <source>
        <strain evidence="2 3">UAMH 11012</strain>
    </source>
</reference>